<evidence type="ECO:0000256" key="7">
    <source>
        <dbReference type="SAM" id="Phobius"/>
    </source>
</evidence>
<gene>
    <name evidence="8" type="ORF">JCM19232_4356</name>
</gene>
<protein>
    <submittedName>
        <fullName evidence="8">Paraquat-inducible protein A</fullName>
    </submittedName>
</protein>
<evidence type="ECO:0000256" key="5">
    <source>
        <dbReference type="ARBA" id="ARBA00022989"/>
    </source>
</evidence>
<keyword evidence="3" id="KW-0997">Cell inner membrane</keyword>
<accession>A0A0B8PPP2</accession>
<evidence type="ECO:0000256" key="2">
    <source>
        <dbReference type="ARBA" id="ARBA00022475"/>
    </source>
</evidence>
<evidence type="ECO:0000256" key="3">
    <source>
        <dbReference type="ARBA" id="ARBA00022519"/>
    </source>
</evidence>
<evidence type="ECO:0000313" key="8">
    <source>
        <dbReference type="EMBL" id="GAM64664.1"/>
    </source>
</evidence>
<feature type="transmembrane region" description="Helical" evidence="7">
    <location>
        <begin position="174"/>
        <end position="194"/>
    </location>
</feature>
<feature type="transmembrane region" description="Helical" evidence="7">
    <location>
        <begin position="56"/>
        <end position="80"/>
    </location>
</feature>
<keyword evidence="2" id="KW-1003">Cell membrane</keyword>
<dbReference type="AlphaFoldDB" id="A0A0B8PPP2"/>
<feature type="transmembrane region" description="Helical" evidence="7">
    <location>
        <begin position="100"/>
        <end position="129"/>
    </location>
</feature>
<name>A0A0B8PPP2_9VIBR</name>
<evidence type="ECO:0000313" key="9">
    <source>
        <dbReference type="Proteomes" id="UP000031670"/>
    </source>
</evidence>
<dbReference type="Proteomes" id="UP000031670">
    <property type="component" value="Unassembled WGS sequence"/>
</dbReference>
<dbReference type="EMBL" id="BBSA01000014">
    <property type="protein sequence ID" value="GAM64664.1"/>
    <property type="molecule type" value="Genomic_DNA"/>
</dbReference>
<dbReference type="PANTHER" id="PTHR30462">
    <property type="entry name" value="INTERMEMBRANE TRANSPORT PROTEIN PQIB-RELATED"/>
    <property type="match status" value="1"/>
</dbReference>
<proteinExistence type="predicted"/>
<evidence type="ECO:0000256" key="6">
    <source>
        <dbReference type="ARBA" id="ARBA00023136"/>
    </source>
</evidence>
<organism evidence="8 9">
    <name type="scientific">Vibrio ishigakensis</name>
    <dbReference type="NCBI Taxonomy" id="1481914"/>
    <lineage>
        <taxon>Bacteria</taxon>
        <taxon>Pseudomonadati</taxon>
        <taxon>Pseudomonadota</taxon>
        <taxon>Gammaproteobacteria</taxon>
        <taxon>Vibrionales</taxon>
        <taxon>Vibrionaceae</taxon>
        <taxon>Vibrio</taxon>
    </lineage>
</organism>
<evidence type="ECO:0000256" key="4">
    <source>
        <dbReference type="ARBA" id="ARBA00022692"/>
    </source>
</evidence>
<dbReference type="Pfam" id="PF04403">
    <property type="entry name" value="PqiA"/>
    <property type="match status" value="1"/>
</dbReference>
<comment type="caution">
    <text evidence="8">The sequence shown here is derived from an EMBL/GenBank/DDBJ whole genome shotgun (WGS) entry which is preliminary data.</text>
</comment>
<keyword evidence="5 7" id="KW-1133">Transmembrane helix</keyword>
<dbReference type="GO" id="GO:0005886">
    <property type="term" value="C:plasma membrane"/>
    <property type="evidence" value="ECO:0007669"/>
    <property type="project" value="UniProtKB-SubCell"/>
</dbReference>
<keyword evidence="6 7" id="KW-0472">Membrane</keyword>
<comment type="subcellular location">
    <subcellularLocation>
        <location evidence="1">Cell inner membrane</location>
    </subcellularLocation>
</comment>
<reference evidence="8 9" key="1">
    <citation type="submission" date="2015-01" db="EMBL/GenBank/DDBJ databases">
        <title>Vibrio sp. C5 JCM 19232 whole genome shotgun sequence.</title>
        <authorList>
            <person name="Sawabe T."/>
            <person name="Meirelles P."/>
            <person name="Feng G."/>
            <person name="Sayaka M."/>
            <person name="Hattori M."/>
            <person name="Ohkuma M."/>
        </authorList>
    </citation>
    <scope>NUCLEOTIDE SEQUENCE [LARGE SCALE GENOMIC DNA]</scope>
    <source>
        <strain evidence="8 9">JCM19232</strain>
    </source>
</reference>
<sequence>MQDTCQSEPPSPQLRLCQGCGLAVEFVKLEEKHDAYCPRCSTQLYRGHSHSFSGDVALAVTALMLFIPVAIYPFLSIRLFGEIISATMLDGVRLLIDEGYPFVAFLVLLCGFLLPLLHCVSVLAGNVALKKRSLSVMRWSMFGVHHLKHWMMIDVYIVSIAICCFKLTDYSDLLFGAGLPILVILQLVCLVLVARVSPRRYWARWDEINNEQRQYCFSDQSQIEDCHHCHLVQKKTTRCVRCHHKMKPGEARSLQATWPI</sequence>
<evidence type="ECO:0000256" key="1">
    <source>
        <dbReference type="ARBA" id="ARBA00004533"/>
    </source>
</evidence>
<dbReference type="PANTHER" id="PTHR30462:SF1">
    <property type="entry name" value="INTERMEMBRANE TRANSPORT PROTEIN YEBS"/>
    <property type="match status" value="1"/>
</dbReference>
<keyword evidence="4 7" id="KW-0812">Transmembrane</keyword>
<dbReference type="InterPro" id="IPR051800">
    <property type="entry name" value="PqiA-PqiB_transport"/>
</dbReference>
<dbReference type="InterPro" id="IPR007498">
    <property type="entry name" value="PqiA-like"/>
</dbReference>
<reference evidence="8 9" key="2">
    <citation type="submission" date="2015-01" db="EMBL/GenBank/DDBJ databases">
        <authorList>
            <consortium name="NBRP consortium"/>
            <person name="Sawabe T."/>
            <person name="Meirelles P."/>
            <person name="Feng G."/>
            <person name="Sayaka M."/>
            <person name="Hattori M."/>
            <person name="Ohkuma M."/>
        </authorList>
    </citation>
    <scope>NUCLEOTIDE SEQUENCE [LARGE SCALE GENOMIC DNA]</scope>
    <source>
        <strain evidence="8 9">JCM19232</strain>
    </source>
</reference>